<proteinExistence type="predicted"/>
<feature type="domain" description="NAD-dependent epimerase/dehydratase" evidence="2">
    <location>
        <begin position="3"/>
        <end position="233"/>
    </location>
</feature>
<dbReference type="Gene3D" id="3.40.50.720">
    <property type="entry name" value="NAD(P)-binding Rossmann-like Domain"/>
    <property type="match status" value="1"/>
</dbReference>
<dbReference type="OrthoDB" id="9787292at2"/>
<dbReference type="RefSeq" id="WP_098482398.1">
    <property type="nucleotide sequence ID" value="NZ_PDJI01000004.1"/>
</dbReference>
<evidence type="ECO:0000313" key="4">
    <source>
        <dbReference type="Proteomes" id="UP000222106"/>
    </source>
</evidence>
<dbReference type="SUPFAM" id="SSF51735">
    <property type="entry name" value="NAD(P)-binding Rossmann-fold domains"/>
    <property type="match status" value="1"/>
</dbReference>
<evidence type="ECO:0000313" key="3">
    <source>
        <dbReference type="EMBL" id="PFG38058.1"/>
    </source>
</evidence>
<dbReference type="InterPro" id="IPR036291">
    <property type="entry name" value="NAD(P)-bd_dom_sf"/>
</dbReference>
<dbReference type="PANTHER" id="PTHR48079:SF6">
    <property type="entry name" value="NAD(P)-BINDING DOMAIN-CONTAINING PROTEIN-RELATED"/>
    <property type="match status" value="1"/>
</dbReference>
<feature type="region of interest" description="Disordered" evidence="1">
    <location>
        <begin position="129"/>
        <end position="149"/>
    </location>
</feature>
<dbReference type="Proteomes" id="UP000222106">
    <property type="component" value="Unassembled WGS sequence"/>
</dbReference>
<reference evidence="3 4" key="1">
    <citation type="submission" date="2017-10" db="EMBL/GenBank/DDBJ databases">
        <title>Sequencing the genomes of 1000 actinobacteria strains.</title>
        <authorList>
            <person name="Klenk H.-P."/>
        </authorList>
    </citation>
    <scope>NUCLEOTIDE SEQUENCE [LARGE SCALE GENOMIC DNA]</scope>
    <source>
        <strain evidence="3 4">DSM 21838</strain>
    </source>
</reference>
<organism evidence="3 4">
    <name type="scientific">Georgenia soli</name>
    <dbReference type="NCBI Taxonomy" id="638953"/>
    <lineage>
        <taxon>Bacteria</taxon>
        <taxon>Bacillati</taxon>
        <taxon>Actinomycetota</taxon>
        <taxon>Actinomycetes</taxon>
        <taxon>Micrococcales</taxon>
        <taxon>Bogoriellaceae</taxon>
        <taxon>Georgenia</taxon>
    </lineage>
</organism>
<dbReference type="AlphaFoldDB" id="A0A2A9EGL4"/>
<comment type="caution">
    <text evidence="3">The sequence shown here is derived from an EMBL/GenBank/DDBJ whole genome shotgun (WGS) entry which is preliminary data.</text>
</comment>
<gene>
    <name evidence="3" type="ORF">ATJ97_0528</name>
</gene>
<dbReference type="PANTHER" id="PTHR48079">
    <property type="entry name" value="PROTEIN YEEZ"/>
    <property type="match status" value="1"/>
</dbReference>
<accession>A0A2A9EGL4</accession>
<dbReference type="EMBL" id="PDJI01000004">
    <property type="protein sequence ID" value="PFG38058.1"/>
    <property type="molecule type" value="Genomic_DNA"/>
</dbReference>
<dbReference type="GO" id="GO:0005737">
    <property type="term" value="C:cytoplasm"/>
    <property type="evidence" value="ECO:0007669"/>
    <property type="project" value="TreeGrafter"/>
</dbReference>
<evidence type="ECO:0000256" key="1">
    <source>
        <dbReference type="SAM" id="MobiDB-lite"/>
    </source>
</evidence>
<name>A0A2A9EGL4_9MICO</name>
<dbReference type="Pfam" id="PF01370">
    <property type="entry name" value="Epimerase"/>
    <property type="match status" value="1"/>
</dbReference>
<protein>
    <submittedName>
        <fullName evidence="3">Nucleoside-diphosphate-sugar epimerase</fullName>
    </submittedName>
</protein>
<keyword evidence="4" id="KW-1185">Reference proteome</keyword>
<sequence>MRVFVAGGTGVVGRRLVPQLLARGHQVTATTTGRARLGVLARMGADGVVMDGLDAASVGEAVAVARPDAVVHEMTAISPVRAGKPDIRRPDRWFAVTNRLRTEGTDHLLAAAQAAGVRTFVAQSYASWNGNPRGGPVQTEDEPLNPMTGTAAEPAMAATAHLERVVLAAGGAVLRYGALYGPGAVDDQVELVRRRQFPLVGRATGYSSWVHLDDAATATVLAVEQDANGVFNIVDDEPAPANEWLPHLAACAGARPPRRVPVWLARMLAGDQVVIMMTEGRAFSNAKARRELGWQLRHPSWRTGFRNELQLAGLIRPADEVTSDEVASDEVASDEVTS</sequence>
<dbReference type="InterPro" id="IPR001509">
    <property type="entry name" value="Epimerase_deHydtase"/>
</dbReference>
<dbReference type="GO" id="GO:0004029">
    <property type="term" value="F:aldehyde dehydrogenase (NAD+) activity"/>
    <property type="evidence" value="ECO:0007669"/>
    <property type="project" value="TreeGrafter"/>
</dbReference>
<evidence type="ECO:0000259" key="2">
    <source>
        <dbReference type="Pfam" id="PF01370"/>
    </source>
</evidence>
<dbReference type="InterPro" id="IPR051783">
    <property type="entry name" value="NAD(P)-dependent_oxidoreduct"/>
</dbReference>